<evidence type="ECO:0000259" key="2">
    <source>
        <dbReference type="PROSITE" id="PS50994"/>
    </source>
</evidence>
<gene>
    <name evidence="3" type="ORF">ISN44_As06g023530</name>
</gene>
<dbReference type="Proteomes" id="UP000694251">
    <property type="component" value="Chromosome 6"/>
</dbReference>
<dbReference type="InterPro" id="IPR054722">
    <property type="entry name" value="PolX-like_BBD"/>
</dbReference>
<dbReference type="Pfam" id="PF00665">
    <property type="entry name" value="rve"/>
    <property type="match status" value="1"/>
</dbReference>
<dbReference type="InterPro" id="IPR057670">
    <property type="entry name" value="SH3_retrovirus"/>
</dbReference>
<evidence type="ECO:0000256" key="1">
    <source>
        <dbReference type="SAM" id="MobiDB-lite"/>
    </source>
</evidence>
<dbReference type="PANTHER" id="PTHR11439">
    <property type="entry name" value="GAG-POL-RELATED RETROTRANSPOSON"/>
    <property type="match status" value="1"/>
</dbReference>
<feature type="region of interest" description="Disordered" evidence="1">
    <location>
        <begin position="714"/>
        <end position="779"/>
    </location>
</feature>
<dbReference type="Pfam" id="PF22936">
    <property type="entry name" value="Pol_BBD"/>
    <property type="match status" value="1"/>
</dbReference>
<dbReference type="GO" id="GO:0015074">
    <property type="term" value="P:DNA integration"/>
    <property type="evidence" value="ECO:0007669"/>
    <property type="project" value="InterPro"/>
</dbReference>
<dbReference type="Pfam" id="PF07727">
    <property type="entry name" value="RVT_2"/>
    <property type="match status" value="1"/>
</dbReference>
<sequence length="1392" mass="156388">MEAQQTPYTPATLTISQCVTLKLDDKNYLSWKLQFEQFLNSQLLLGYVNGAVPRPSPTVVVRNGETVHEESNPEFIKWVRTDQLIMAWLFGSLSEEVLKSIYGLRSSQEVWFYLAKKFNRVSGTRKLDLQRRIQTTVKGDRTLAQYVSEIKTLCDQLDSIGSPISEQEKIYGVLSGLGREYESISTVIEESMDKVPGPCLEDVVYKLTNFEDKLQAYQVSSEINPHQVFYTDKGGYSGRGRGQNNRGGSRGGRNSYSTQGRGFPQQFGQGNTRGSYSDNRPTCQICGKYGHAAFKCYKRFDQNYQTDEAFQALAAMKISDSQGYSDNPWTADSGATHHVTNSAQNLQSAQPYDGLDSIMVGNGSFLPITHMGSTVIPSAAGNLPLNDVLVCPDIAKSLLSVSKLTDDYPCSFTFDSHTVYVKDKQTNQILSQGRKHKGLYQLDNPQFVAFYSSRQQTTSDEVWHRRLGHPHHQVLQHLSSIKAISFNKTTQSMCESCQLGKTCKLPFSSSSFQSTRPLERIHCDVWGPAPVVSVQGFRYYVVFIDNYSRFSWLYPIKLKSDVFSVFKLFQQMTENQFGQKISVFQSDGGGEFVNNQFLKHLADLHDKLLSPFEKLSGQAPVYTALRVFGCACYPYLRPYAKNKFDPKSLVCVFLGYSEHHKGYRCLHPPTGKVYINRHVLFDESRFPYKDCYRSLLKPANTPLLSAWYSQQQVSESDQQQPQQSALVEPEVISPPIQTTTVTPTQAETPPESPVSNQNNNNSPSSSSTSESSNSEDEAVLQPMNDHSMVTRAKSGIHKPNPRYVLVAVKGIPEEPTTVAAALAHPGWTAAMGDEIETCHETKTWSLVPPPADISLLGCRWVFKTKLNADGTLDKLRARLVAKGYEQEEGVDFLETYSPVVRTATVRAVLHLAVVERWDIKQLDVKNAFLHGDLLETVYMRQPPGFEDKEHPEYVCKLHKAIYGLKQAPRAWFDKFSSFLIEFGFICCTGDPSLFYYQQGHSILLLLLYVDDMVLTGNDQGLVTKLLQALNEKFRMKDMGPLSYFLGIQAKFTPTGLFLNQEKYAMDLLQTAGMSDCAPMPTPLPLQLDRVPHQNQIFEDPTYFRSLAGKLQYLTLTRPDIQFAVNIVCQKMHKPTLSDFHLLKRILRYLKGTVQMGVYLTSESDSVLRAYCDSDHAGCKETRRSTGGLCTFLGSNIISWSAKRQPTVSRSSTEAEYRALSDTAAELTWLTSLLSEIGFKQMQPAEVYCDNLSAVHLTANPGLHPKSKHFATHYHYAREQVALGNLVVKHIPSSHQLADIFTKSLPQQSFFDLRFKLGVDYPPTSSLRGGIDVIRPKPTNEAQEKNKEVQAQPMKLVTATSVKSRTQSVRDKSTATPPHQIQLANRFNVLSVD</sequence>
<dbReference type="OrthoDB" id="414945at2759"/>
<dbReference type="PANTHER" id="PTHR11439:SF524">
    <property type="entry name" value="RNA-DIRECTED DNA POLYMERASE, PROTEIN KINASE RLK-PELLE-DLSV FAMILY"/>
    <property type="match status" value="1"/>
</dbReference>
<evidence type="ECO:0000313" key="4">
    <source>
        <dbReference type="Proteomes" id="UP000694251"/>
    </source>
</evidence>
<dbReference type="InterPro" id="IPR029472">
    <property type="entry name" value="Copia-like_N"/>
</dbReference>
<dbReference type="EMBL" id="JAEFBJ010000006">
    <property type="protein sequence ID" value="KAG7598056.1"/>
    <property type="molecule type" value="Genomic_DNA"/>
</dbReference>
<comment type="caution">
    <text evidence="3">The sequence shown here is derived from an EMBL/GenBank/DDBJ whole genome shotgun (WGS) entry which is preliminary data.</text>
</comment>
<dbReference type="Pfam" id="PF13976">
    <property type="entry name" value="gag_pre-integrs"/>
    <property type="match status" value="1"/>
</dbReference>
<feature type="domain" description="Integrase catalytic" evidence="2">
    <location>
        <begin position="513"/>
        <end position="597"/>
    </location>
</feature>
<dbReference type="Pfam" id="PF14244">
    <property type="entry name" value="Retrotran_gag_3"/>
    <property type="match status" value="1"/>
</dbReference>
<feature type="region of interest" description="Disordered" evidence="1">
    <location>
        <begin position="1359"/>
        <end position="1378"/>
    </location>
</feature>
<dbReference type="CDD" id="cd09272">
    <property type="entry name" value="RNase_HI_RT_Ty1"/>
    <property type="match status" value="1"/>
</dbReference>
<dbReference type="PROSITE" id="PS50994">
    <property type="entry name" value="INTEGRASE"/>
    <property type="match status" value="1"/>
</dbReference>
<feature type="compositionally biased region" description="Low complexity" evidence="1">
    <location>
        <begin position="731"/>
        <end position="772"/>
    </location>
</feature>
<proteinExistence type="predicted"/>
<organism evidence="3 4">
    <name type="scientific">Arabidopsis suecica</name>
    <name type="common">Swedish thale-cress</name>
    <name type="synonym">Cardaminopsis suecica</name>
    <dbReference type="NCBI Taxonomy" id="45249"/>
    <lineage>
        <taxon>Eukaryota</taxon>
        <taxon>Viridiplantae</taxon>
        <taxon>Streptophyta</taxon>
        <taxon>Embryophyta</taxon>
        <taxon>Tracheophyta</taxon>
        <taxon>Spermatophyta</taxon>
        <taxon>Magnoliopsida</taxon>
        <taxon>eudicotyledons</taxon>
        <taxon>Gunneridae</taxon>
        <taxon>Pentapetalae</taxon>
        <taxon>rosids</taxon>
        <taxon>malvids</taxon>
        <taxon>Brassicales</taxon>
        <taxon>Brassicaceae</taxon>
        <taxon>Camelineae</taxon>
        <taxon>Arabidopsis</taxon>
    </lineage>
</organism>
<accession>A0A8T2CIE0</accession>
<feature type="region of interest" description="Disordered" evidence="1">
    <location>
        <begin position="230"/>
        <end position="275"/>
    </location>
</feature>
<dbReference type="Pfam" id="PF14223">
    <property type="entry name" value="Retrotran_gag_2"/>
    <property type="match status" value="1"/>
</dbReference>
<name>A0A8T2CIE0_ARASU</name>
<reference evidence="3 4" key="1">
    <citation type="submission" date="2020-12" db="EMBL/GenBank/DDBJ databases">
        <title>Concerted genomic and epigenomic changes stabilize Arabidopsis allopolyploids.</title>
        <authorList>
            <person name="Chen Z."/>
        </authorList>
    </citation>
    <scope>NUCLEOTIDE SEQUENCE [LARGE SCALE GENOMIC DNA]</scope>
    <source>
        <strain evidence="3">As9502</strain>
        <tissue evidence="3">Leaf</tissue>
    </source>
</reference>
<dbReference type="InterPro" id="IPR013103">
    <property type="entry name" value="RVT_2"/>
</dbReference>
<evidence type="ECO:0000313" key="3">
    <source>
        <dbReference type="EMBL" id="KAG7598056.1"/>
    </source>
</evidence>
<dbReference type="InterPro" id="IPR025724">
    <property type="entry name" value="GAG-pre-integrase_dom"/>
</dbReference>
<dbReference type="InterPro" id="IPR001584">
    <property type="entry name" value="Integrase_cat-core"/>
</dbReference>
<dbReference type="Pfam" id="PF25597">
    <property type="entry name" value="SH3_retrovirus"/>
    <property type="match status" value="1"/>
</dbReference>
<keyword evidence="4" id="KW-1185">Reference proteome</keyword>
<feature type="compositionally biased region" description="Low complexity" evidence="1">
    <location>
        <begin position="714"/>
        <end position="724"/>
    </location>
</feature>
<feature type="compositionally biased region" description="Low complexity" evidence="1">
    <location>
        <begin position="242"/>
        <end position="270"/>
    </location>
</feature>
<protein>
    <submittedName>
        <fullName evidence="3">Retrotransposon Copia-like N-terminal</fullName>
    </submittedName>
</protein>